<evidence type="ECO:0000313" key="3">
    <source>
        <dbReference type="Proteomes" id="UP000279833"/>
    </source>
</evidence>
<gene>
    <name evidence="2" type="ORF">SCUD_LOCUS15883</name>
</gene>
<reference evidence="4" key="1">
    <citation type="submission" date="2016-06" db="UniProtKB">
        <authorList>
            <consortium name="WormBaseParasite"/>
        </authorList>
    </citation>
    <scope>IDENTIFICATION</scope>
</reference>
<keyword evidence="1" id="KW-0732">Signal</keyword>
<evidence type="ECO:0000256" key="1">
    <source>
        <dbReference type="SAM" id="SignalP"/>
    </source>
</evidence>
<organism evidence="4">
    <name type="scientific">Schistosoma curassoni</name>
    <dbReference type="NCBI Taxonomy" id="6186"/>
    <lineage>
        <taxon>Eukaryota</taxon>
        <taxon>Metazoa</taxon>
        <taxon>Spiralia</taxon>
        <taxon>Lophotrochozoa</taxon>
        <taxon>Platyhelminthes</taxon>
        <taxon>Trematoda</taxon>
        <taxon>Digenea</taxon>
        <taxon>Strigeidida</taxon>
        <taxon>Schistosomatoidea</taxon>
        <taxon>Schistosomatidae</taxon>
        <taxon>Schistosoma</taxon>
    </lineage>
</organism>
<name>A0A183KLG9_9TREM</name>
<protein>
    <submittedName>
        <fullName evidence="2 4">Uncharacterized protein</fullName>
    </submittedName>
</protein>
<evidence type="ECO:0000313" key="2">
    <source>
        <dbReference type="EMBL" id="VDP60360.1"/>
    </source>
</evidence>
<keyword evidence="3" id="KW-1185">Reference proteome</keyword>
<evidence type="ECO:0000313" key="4">
    <source>
        <dbReference type="WBParaSite" id="SCUD_0001588601-mRNA-1"/>
    </source>
</evidence>
<sequence length="189" mass="22066">MTRLFLRFNAPYALFIRISMILNLFSGFCTCDEICKQPNLKTFEQVIFVNDSYRYVSNQLYANSHIQSHHYQYSQTISLNQPRPDVNGSFTKYMELKDIEPQFTWKYYENQVSKFRFFSNAIRNELIKRYFMFLMNAAVLFIQKSPDVNVVSTSTAINHEETTLGIPEVQVGGNVNETTNGNDQYSVNI</sequence>
<accession>A0A183KLG9</accession>
<proteinExistence type="predicted"/>
<dbReference type="EMBL" id="UZAK01038091">
    <property type="protein sequence ID" value="VDP60360.1"/>
    <property type="molecule type" value="Genomic_DNA"/>
</dbReference>
<dbReference type="WBParaSite" id="SCUD_0001588601-mRNA-1">
    <property type="protein sequence ID" value="SCUD_0001588601-mRNA-1"/>
    <property type="gene ID" value="SCUD_0001588601"/>
</dbReference>
<feature type="signal peptide" evidence="1">
    <location>
        <begin position="1"/>
        <end position="31"/>
    </location>
</feature>
<dbReference type="AlphaFoldDB" id="A0A183KLG9"/>
<reference evidence="2 3" key="2">
    <citation type="submission" date="2018-11" db="EMBL/GenBank/DDBJ databases">
        <authorList>
            <consortium name="Pathogen Informatics"/>
        </authorList>
    </citation>
    <scope>NUCLEOTIDE SEQUENCE [LARGE SCALE GENOMIC DNA]</scope>
    <source>
        <strain evidence="2">Dakar</strain>
        <strain evidence="3">Dakar, Senegal</strain>
    </source>
</reference>
<dbReference type="Proteomes" id="UP000279833">
    <property type="component" value="Unassembled WGS sequence"/>
</dbReference>
<feature type="chain" id="PRO_5043140863" evidence="1">
    <location>
        <begin position="32"/>
        <end position="189"/>
    </location>
</feature>